<name>A0A401PGV0_SCYTO</name>
<dbReference type="AlphaFoldDB" id="A0A401PGV0"/>
<dbReference type="PANTHER" id="PTHR45427:SF1">
    <property type="entry name" value="MUCIN-15"/>
    <property type="match status" value="1"/>
</dbReference>
<organism evidence="3 4">
    <name type="scientific">Scyliorhinus torazame</name>
    <name type="common">Cloudy catshark</name>
    <name type="synonym">Catulus torazame</name>
    <dbReference type="NCBI Taxonomy" id="75743"/>
    <lineage>
        <taxon>Eukaryota</taxon>
        <taxon>Metazoa</taxon>
        <taxon>Chordata</taxon>
        <taxon>Craniata</taxon>
        <taxon>Vertebrata</taxon>
        <taxon>Chondrichthyes</taxon>
        <taxon>Elasmobranchii</taxon>
        <taxon>Galeomorphii</taxon>
        <taxon>Galeoidea</taxon>
        <taxon>Carcharhiniformes</taxon>
        <taxon>Scyliorhinidae</taxon>
        <taxon>Scyliorhinus</taxon>
    </lineage>
</organism>
<keyword evidence="2" id="KW-0472">Membrane</keyword>
<feature type="compositionally biased region" description="Low complexity" evidence="1">
    <location>
        <begin position="201"/>
        <end position="220"/>
    </location>
</feature>
<comment type="caution">
    <text evidence="3">The sequence shown here is derived from an EMBL/GenBank/DDBJ whole genome shotgun (WGS) entry which is preliminary data.</text>
</comment>
<evidence type="ECO:0000313" key="3">
    <source>
        <dbReference type="EMBL" id="GCB72363.1"/>
    </source>
</evidence>
<gene>
    <name evidence="3" type="ORF">scyTo_0006270</name>
</gene>
<dbReference type="Pfam" id="PF15672">
    <property type="entry name" value="Mucin15"/>
    <property type="match status" value="1"/>
</dbReference>
<keyword evidence="2" id="KW-0812">Transmembrane</keyword>
<feature type="compositionally biased region" description="Low complexity" evidence="1">
    <location>
        <begin position="120"/>
        <end position="131"/>
    </location>
</feature>
<dbReference type="EMBL" id="BFAA01002082">
    <property type="protein sequence ID" value="GCB72363.1"/>
    <property type="molecule type" value="Genomic_DNA"/>
</dbReference>
<dbReference type="Proteomes" id="UP000288216">
    <property type="component" value="Unassembled WGS sequence"/>
</dbReference>
<reference evidence="3 4" key="1">
    <citation type="journal article" date="2018" name="Nat. Ecol. Evol.">
        <title>Shark genomes provide insights into elasmobranch evolution and the origin of vertebrates.</title>
        <authorList>
            <person name="Hara Y"/>
            <person name="Yamaguchi K"/>
            <person name="Onimaru K"/>
            <person name="Kadota M"/>
            <person name="Koyanagi M"/>
            <person name="Keeley SD"/>
            <person name="Tatsumi K"/>
            <person name="Tanaka K"/>
            <person name="Motone F"/>
            <person name="Kageyama Y"/>
            <person name="Nozu R"/>
            <person name="Adachi N"/>
            <person name="Nishimura O"/>
            <person name="Nakagawa R"/>
            <person name="Tanegashima C"/>
            <person name="Kiyatake I"/>
            <person name="Matsumoto R"/>
            <person name="Murakumo K"/>
            <person name="Nishida K"/>
            <person name="Terakita A"/>
            <person name="Kuratani S"/>
            <person name="Sato K"/>
            <person name="Hyodo S Kuraku.S."/>
        </authorList>
    </citation>
    <scope>NUCLEOTIDE SEQUENCE [LARGE SCALE GENOMIC DNA]</scope>
</reference>
<proteinExistence type="predicted"/>
<dbReference type="OrthoDB" id="9950822at2759"/>
<dbReference type="OMA" id="FNDIADM"/>
<feature type="transmembrane region" description="Helical" evidence="2">
    <location>
        <begin position="290"/>
        <end position="313"/>
    </location>
</feature>
<keyword evidence="4" id="KW-1185">Reference proteome</keyword>
<dbReference type="PROSITE" id="PS51257">
    <property type="entry name" value="PROKAR_LIPOPROTEIN"/>
    <property type="match status" value="1"/>
</dbReference>
<feature type="region of interest" description="Disordered" evidence="1">
    <location>
        <begin position="199"/>
        <end position="249"/>
    </location>
</feature>
<evidence type="ECO:0000256" key="1">
    <source>
        <dbReference type="SAM" id="MobiDB-lite"/>
    </source>
</evidence>
<sequence>MLKAARFKQHIKSRFGSEAIKTMASFQTVLMVACLTCALWGVSRSENTTSMSSSPGSNDATLMSSTDTTAATGLATSSGTTSSAVPPFMNTSMTTLPSNSTGTAAPPTSNFVITTSNVNNSSTSDSFSNETLTNSPLPAAEDSTTLTMPAESTDYPDTTTASHQSMVTNTTELMPTAVQNTSDATANPNVTAAMTTVQPNDTANDTTTGNITGTTPVPTIFSNTSTAAPGNKTNATSATLTPPPSTSYHSTTKIAIANPSISMTIGPSAGVSTVNGKDLAPVAGRVSGGVVIGALLGCILGIILLSLLVYFFCARRKSDHFHHRRLYDNIASDPVLRLNTENAIDLRYQDDAAYYNPAALNEALPDNTGQIGDPNYEIQMSDLPPSYGNIA</sequence>
<evidence type="ECO:0000313" key="4">
    <source>
        <dbReference type="Proteomes" id="UP000288216"/>
    </source>
</evidence>
<feature type="compositionally biased region" description="Polar residues" evidence="1">
    <location>
        <begin position="132"/>
        <end position="142"/>
    </location>
</feature>
<feature type="compositionally biased region" description="Polar residues" evidence="1">
    <location>
        <begin position="221"/>
        <end position="232"/>
    </location>
</feature>
<evidence type="ECO:0000256" key="2">
    <source>
        <dbReference type="SAM" id="Phobius"/>
    </source>
</evidence>
<accession>A0A401PGV0</accession>
<keyword evidence="2" id="KW-1133">Transmembrane helix</keyword>
<feature type="compositionally biased region" description="Low complexity" evidence="1">
    <location>
        <begin position="233"/>
        <end position="249"/>
    </location>
</feature>
<dbReference type="InterPro" id="IPR031371">
    <property type="entry name" value="Mucin-15"/>
</dbReference>
<feature type="region of interest" description="Disordered" evidence="1">
    <location>
        <begin position="120"/>
        <end position="142"/>
    </location>
</feature>
<dbReference type="PANTHER" id="PTHR45427">
    <property type="entry name" value="MUCIN-15"/>
    <property type="match status" value="1"/>
</dbReference>
<dbReference type="STRING" id="75743.A0A401PGV0"/>
<protein>
    <submittedName>
        <fullName evidence="3">Uncharacterized protein</fullName>
    </submittedName>
</protein>